<gene>
    <name evidence="1" type="ORF">NC653_029059</name>
</gene>
<sequence length="49" mass="5512">MNSKVKLYRANVKAPSCEHSKSSEVRKSGNLLSLLDYLFQLEKMLPSGN</sequence>
<keyword evidence="2" id="KW-1185">Reference proteome</keyword>
<evidence type="ECO:0000313" key="1">
    <source>
        <dbReference type="EMBL" id="KAJ6977054.1"/>
    </source>
</evidence>
<protein>
    <submittedName>
        <fullName evidence="1">Uncharacterized protein</fullName>
    </submittedName>
</protein>
<comment type="caution">
    <text evidence="1">The sequence shown here is derived from an EMBL/GenBank/DDBJ whole genome shotgun (WGS) entry which is preliminary data.</text>
</comment>
<proteinExistence type="predicted"/>
<organism evidence="1 2">
    <name type="scientific">Populus alba x Populus x berolinensis</name>
    <dbReference type="NCBI Taxonomy" id="444605"/>
    <lineage>
        <taxon>Eukaryota</taxon>
        <taxon>Viridiplantae</taxon>
        <taxon>Streptophyta</taxon>
        <taxon>Embryophyta</taxon>
        <taxon>Tracheophyta</taxon>
        <taxon>Spermatophyta</taxon>
        <taxon>Magnoliopsida</taxon>
        <taxon>eudicotyledons</taxon>
        <taxon>Gunneridae</taxon>
        <taxon>Pentapetalae</taxon>
        <taxon>rosids</taxon>
        <taxon>fabids</taxon>
        <taxon>Malpighiales</taxon>
        <taxon>Salicaceae</taxon>
        <taxon>Saliceae</taxon>
        <taxon>Populus</taxon>
    </lineage>
</organism>
<evidence type="ECO:0000313" key="2">
    <source>
        <dbReference type="Proteomes" id="UP001164929"/>
    </source>
</evidence>
<reference evidence="1" key="1">
    <citation type="journal article" date="2023" name="Mol. Ecol. Resour.">
        <title>Chromosome-level genome assembly of a triploid poplar Populus alba 'Berolinensis'.</title>
        <authorList>
            <person name="Chen S."/>
            <person name="Yu Y."/>
            <person name="Wang X."/>
            <person name="Wang S."/>
            <person name="Zhang T."/>
            <person name="Zhou Y."/>
            <person name="He R."/>
            <person name="Meng N."/>
            <person name="Wang Y."/>
            <person name="Liu W."/>
            <person name="Liu Z."/>
            <person name="Liu J."/>
            <person name="Guo Q."/>
            <person name="Huang H."/>
            <person name="Sederoff R.R."/>
            <person name="Wang G."/>
            <person name="Qu G."/>
            <person name="Chen S."/>
        </authorList>
    </citation>
    <scope>NUCLEOTIDE SEQUENCE</scope>
    <source>
        <strain evidence="1">SC-2020</strain>
    </source>
</reference>
<dbReference type="AlphaFoldDB" id="A0AAD6M293"/>
<accession>A0AAD6M293</accession>
<name>A0AAD6M293_9ROSI</name>
<dbReference type="EMBL" id="JAQIZT010000012">
    <property type="protein sequence ID" value="KAJ6977054.1"/>
    <property type="molecule type" value="Genomic_DNA"/>
</dbReference>
<dbReference type="Proteomes" id="UP001164929">
    <property type="component" value="Chromosome 12"/>
</dbReference>